<evidence type="ECO:0000313" key="1">
    <source>
        <dbReference type="EMBL" id="CAD74638.1"/>
    </source>
</evidence>
<dbReference type="AlphaFoldDB" id="Q7UQQ9"/>
<dbReference type="PATRIC" id="fig|243090.15.peg.2966"/>
<dbReference type="EnsemblBacteria" id="CAD74638">
    <property type="protein sequence ID" value="CAD74638"/>
    <property type="gene ID" value="RB6155"/>
</dbReference>
<gene>
    <name evidence="1" type="ordered locus">RB6155</name>
</gene>
<dbReference type="STRING" id="243090.RB6155"/>
<dbReference type="InParanoid" id="Q7UQQ9"/>
<reference evidence="1 2" key="1">
    <citation type="journal article" date="2003" name="Proc. Natl. Acad. Sci. U.S.A.">
        <title>Complete genome sequence of the marine planctomycete Pirellula sp. strain 1.</title>
        <authorList>
            <person name="Gloeckner F.O."/>
            <person name="Kube M."/>
            <person name="Bauer M."/>
            <person name="Teeling H."/>
            <person name="Lombardot T."/>
            <person name="Ludwig W."/>
            <person name="Gade D."/>
            <person name="Beck A."/>
            <person name="Borzym K."/>
            <person name="Heitmann K."/>
            <person name="Rabus R."/>
            <person name="Schlesner H."/>
            <person name="Amann R."/>
            <person name="Reinhardt R."/>
        </authorList>
    </citation>
    <scope>NUCLEOTIDE SEQUENCE [LARGE SCALE GENOMIC DNA]</scope>
    <source>
        <strain evidence="2">DSM 10527 / NCIMB 13988 / SH1</strain>
    </source>
</reference>
<proteinExistence type="predicted"/>
<protein>
    <submittedName>
        <fullName evidence="1">Uncharacterized protein</fullName>
    </submittedName>
</protein>
<dbReference type="Proteomes" id="UP000001025">
    <property type="component" value="Chromosome"/>
</dbReference>
<dbReference type="HOGENOM" id="CLU_2993701_0_0_0"/>
<dbReference type="EMBL" id="BX294143">
    <property type="protein sequence ID" value="CAD74638.1"/>
    <property type="molecule type" value="Genomic_DNA"/>
</dbReference>
<dbReference type="KEGG" id="rba:RB6155"/>
<accession>Q7UQQ9</accession>
<evidence type="ECO:0000313" key="2">
    <source>
        <dbReference type="Proteomes" id="UP000001025"/>
    </source>
</evidence>
<sequence>MGRDPSGVQGLVTMQVSDNMVFPLGLQHDRHTWLRASVVVQLAIGQASLAFGCDWRP</sequence>
<organism evidence="1 2">
    <name type="scientific">Rhodopirellula baltica (strain DSM 10527 / NCIMB 13988 / SH1)</name>
    <dbReference type="NCBI Taxonomy" id="243090"/>
    <lineage>
        <taxon>Bacteria</taxon>
        <taxon>Pseudomonadati</taxon>
        <taxon>Planctomycetota</taxon>
        <taxon>Planctomycetia</taxon>
        <taxon>Pirellulales</taxon>
        <taxon>Pirellulaceae</taxon>
        <taxon>Rhodopirellula</taxon>
    </lineage>
</organism>
<keyword evidence="2" id="KW-1185">Reference proteome</keyword>
<name>Q7UQQ9_RHOBA</name>